<reference evidence="3" key="1">
    <citation type="submission" date="2022-10" db="UniProtKB">
        <authorList>
            <consortium name="WormBaseParasite"/>
        </authorList>
    </citation>
    <scope>IDENTIFICATION</scope>
</reference>
<proteinExistence type="predicted"/>
<dbReference type="WBParaSite" id="TCONS_00001906.p1">
    <property type="protein sequence ID" value="TCONS_00001906.p1"/>
    <property type="gene ID" value="XLOC_001813"/>
</dbReference>
<dbReference type="WBParaSite" id="SSTP_0000989500.1">
    <property type="protein sequence ID" value="SSTP_0000989500.1"/>
    <property type="gene ID" value="SSTP_0000989500"/>
</dbReference>
<dbReference type="Proteomes" id="UP000035681">
    <property type="component" value="Unplaced"/>
</dbReference>
<evidence type="ECO:0000313" key="4">
    <source>
        <dbReference type="WBParaSite" id="TCONS_00001906.p1"/>
    </source>
</evidence>
<protein>
    <submittedName>
        <fullName evidence="3">CPG4 domain-containing protein</fullName>
    </submittedName>
    <submittedName>
        <fullName evidence="4">DUF19 domain-containing protein</fullName>
    </submittedName>
</protein>
<keyword evidence="1" id="KW-0472">Membrane</keyword>
<organism evidence="3">
    <name type="scientific">Strongyloides stercoralis</name>
    <name type="common">Threadworm</name>
    <dbReference type="NCBI Taxonomy" id="6248"/>
    <lineage>
        <taxon>Eukaryota</taxon>
        <taxon>Metazoa</taxon>
        <taxon>Ecdysozoa</taxon>
        <taxon>Nematoda</taxon>
        <taxon>Chromadorea</taxon>
        <taxon>Rhabditida</taxon>
        <taxon>Tylenchina</taxon>
        <taxon>Panagrolaimomorpha</taxon>
        <taxon>Strongyloidoidea</taxon>
        <taxon>Strongyloididae</taxon>
        <taxon>Strongyloides</taxon>
    </lineage>
</organism>
<evidence type="ECO:0000313" key="3">
    <source>
        <dbReference type="WBParaSite" id="SSTP_0000989500.1"/>
    </source>
</evidence>
<keyword evidence="1" id="KW-0812">Transmembrane</keyword>
<evidence type="ECO:0000256" key="1">
    <source>
        <dbReference type="SAM" id="Phobius"/>
    </source>
</evidence>
<keyword evidence="1" id="KW-1133">Transmembrane helix</keyword>
<accession>A0A913I3W4</accession>
<evidence type="ECO:0000313" key="2">
    <source>
        <dbReference type="Proteomes" id="UP000035681"/>
    </source>
</evidence>
<sequence>MKTFNCYIISILIFIFFIKIIISLEENSYLYNSTKCEKSPNDAKNGICLRPLINLWESIKSTELHASDILFPVPFYKAESLVMLCRHYTKSKEDCFNEKIHPKSCSSTRFKQFFQSHLEYFCGKEEGIKYWSEFGCLRSLLIESKENNNVNINTCFNLINQMQLKSNKDKCKNMEQFMKCIGKHVKMKCGIHTLKLLSDAIKNFGCLKNDKIIYKRTTYQNYGTSRNVKGDNDMILKYIQLYTNTTTSTSIIDFKTHNIIKKYLSSRISTGSLKLEKKNYGNNVKLTSPKKYNKVEVCNEEREKKLVQCYTPLMLRWDQIEEEKFSNKSVEKYHFFPMLKNNLHEIAELCDILNVIIDECLTTPVIQECLSNENLVFIDQELGQTCTYFHKNSFNSDFVCMKNVILKKPKCHSIIVGRNLPGLNPLIKCKQQTIFYECIYDDIKNNCGDKSLRILDDTIFNYGCKHPKEKLFGITKDESLNIINNNKHLSLDVGYKIDNSFILTKYGESIKRGNIFHYKISDDCTHYNLMISRSCTSNITKELRNIIVNAKNPISLSIFLLSSEELLNMCDNYANIFLCGGLENVLSCMDDINIRYIRDNFAYPCKPNKISQFLKAFTCIKNIIDQNQRNCKKFIIGRFLPSEDQRKCKGIIQFYDCISKDVKKYCGDNGKHQLWQYIHEYGCL</sequence>
<feature type="transmembrane region" description="Helical" evidence="1">
    <location>
        <begin position="7"/>
        <end position="24"/>
    </location>
</feature>
<name>A0A913I3W4_STRER</name>
<dbReference type="AlphaFoldDB" id="A0A913I3W4"/>
<keyword evidence="2" id="KW-1185">Reference proteome</keyword>